<protein>
    <recommendedName>
        <fullName evidence="1">Cysteine-rich small domain-containing protein</fullName>
    </recommendedName>
</protein>
<reference evidence="2 3" key="1">
    <citation type="submission" date="2018-08" db="EMBL/GenBank/DDBJ databases">
        <title>A genome reference for cultivated species of the human gut microbiota.</title>
        <authorList>
            <person name="Zou Y."/>
            <person name="Xue W."/>
            <person name="Luo G."/>
        </authorList>
    </citation>
    <scope>NUCLEOTIDE SEQUENCE [LARGE SCALE GENOMIC DNA]</scope>
    <source>
        <strain evidence="2 3">AF22-21</strain>
    </source>
</reference>
<dbReference type="InterPro" id="IPR007212">
    <property type="entry name" value="Zf-like"/>
</dbReference>
<dbReference type="EMBL" id="QRVK01000003">
    <property type="protein sequence ID" value="RGS43875.1"/>
    <property type="molecule type" value="Genomic_DNA"/>
</dbReference>
<comment type="caution">
    <text evidence="2">The sequence shown here is derived from an EMBL/GenBank/DDBJ whole genome shotgun (WGS) entry which is preliminary data.</text>
</comment>
<feature type="domain" description="Cysteine-rich small" evidence="1">
    <location>
        <begin position="6"/>
        <end position="85"/>
    </location>
</feature>
<evidence type="ECO:0000313" key="3">
    <source>
        <dbReference type="Proteomes" id="UP000283295"/>
    </source>
</evidence>
<organism evidence="2 3">
    <name type="scientific">Coprococcus eutactus</name>
    <dbReference type="NCBI Taxonomy" id="33043"/>
    <lineage>
        <taxon>Bacteria</taxon>
        <taxon>Bacillati</taxon>
        <taxon>Bacillota</taxon>
        <taxon>Clostridia</taxon>
        <taxon>Lachnospirales</taxon>
        <taxon>Lachnospiraceae</taxon>
        <taxon>Coprococcus</taxon>
    </lineage>
</organism>
<proteinExistence type="predicted"/>
<evidence type="ECO:0000313" key="2">
    <source>
        <dbReference type="EMBL" id="RGS43875.1"/>
    </source>
</evidence>
<gene>
    <name evidence="2" type="ORF">DWX94_02070</name>
</gene>
<dbReference type="Pfam" id="PF04071">
    <property type="entry name" value="zf-like"/>
    <property type="match status" value="1"/>
</dbReference>
<dbReference type="OrthoDB" id="9799337at2"/>
<evidence type="ECO:0000259" key="1">
    <source>
        <dbReference type="Pfam" id="PF04071"/>
    </source>
</evidence>
<dbReference type="Proteomes" id="UP000283295">
    <property type="component" value="Unassembled WGS sequence"/>
</dbReference>
<dbReference type="AlphaFoldDB" id="A0A412IUS2"/>
<accession>A0A412IUS2</accession>
<sequence length="337" mass="38225">MRSNSYRFFQNRECEFFPCHEVQDEDSFNCLFCYCPLYLDDNCLGSPEYIITGRGQRIKDCSSCLVVHSPEMYDKVIAHLRRQDEIIRVDLRKMKRPLMDRLFQITHINDMDEDMRAEHRLLADQVVDKVMTGSVAETLNRVGEVSVCKGAALDCTETVSNPMEVSVLLQPFAGKCVHKGYLEFGNKKIECNVLEQIETAGVEKGYLYAFHAPDVDLESAGAVLEQYYMEAFQVACMDVIRVWIQGYLERKNSVYEKKYCSPSFGPGYYGMGMDAVPELLGLMDASQVGVSWNGERMSPKMSLVGTYLITGEDVFEVDSDCRDCIGQSGGCEFCIKH</sequence>
<name>A0A412IUS2_9FIRM</name>